<evidence type="ECO:0000256" key="1">
    <source>
        <dbReference type="ARBA" id="ARBA00004496"/>
    </source>
</evidence>
<dbReference type="Gene3D" id="4.10.860.10">
    <property type="entry name" value="UVR domain"/>
    <property type="match status" value="1"/>
</dbReference>
<feature type="binding site" evidence="13">
    <location>
        <begin position="38"/>
        <end position="45"/>
    </location>
    <ligand>
        <name>ATP</name>
        <dbReference type="ChEBI" id="CHEBI:30616"/>
    </ligand>
</feature>
<proteinExistence type="inferred from homology"/>
<dbReference type="NCBIfam" id="TIGR00631">
    <property type="entry name" value="uvrb"/>
    <property type="match status" value="1"/>
</dbReference>
<dbReference type="GO" id="GO:0016887">
    <property type="term" value="F:ATP hydrolysis activity"/>
    <property type="evidence" value="ECO:0007669"/>
    <property type="project" value="InterPro"/>
</dbReference>
<dbReference type="InterPro" id="IPR001943">
    <property type="entry name" value="UVR_dom"/>
</dbReference>
<evidence type="ECO:0000256" key="6">
    <source>
        <dbReference type="ARBA" id="ARBA00022769"/>
    </source>
</evidence>
<dbReference type="GO" id="GO:0005737">
    <property type="term" value="C:cytoplasm"/>
    <property type="evidence" value="ECO:0007669"/>
    <property type="project" value="UniProtKB-SubCell"/>
</dbReference>
<dbReference type="Proteomes" id="UP000518887">
    <property type="component" value="Unassembled WGS sequence"/>
</dbReference>
<evidence type="ECO:0000256" key="3">
    <source>
        <dbReference type="ARBA" id="ARBA00022490"/>
    </source>
</evidence>
<dbReference type="GO" id="GO:0005524">
    <property type="term" value="F:ATP binding"/>
    <property type="evidence" value="ECO:0007669"/>
    <property type="project" value="UniProtKB-UniRule"/>
</dbReference>
<feature type="domain" description="UVR" evidence="16">
    <location>
        <begin position="627"/>
        <end position="662"/>
    </location>
</feature>
<comment type="similarity">
    <text evidence="2 13 14">Belongs to the UvrB family.</text>
</comment>
<dbReference type="SMART" id="SM00490">
    <property type="entry name" value="HELICc"/>
    <property type="match status" value="1"/>
</dbReference>
<evidence type="ECO:0000256" key="15">
    <source>
        <dbReference type="SAM" id="Coils"/>
    </source>
</evidence>
<dbReference type="InterPro" id="IPR006935">
    <property type="entry name" value="Helicase/UvrB_N"/>
</dbReference>
<dbReference type="AlphaFoldDB" id="A0A7W8G8Q3"/>
<dbReference type="EMBL" id="JACHFQ010000004">
    <property type="protein sequence ID" value="MBB5225915.1"/>
    <property type="molecule type" value="Genomic_DNA"/>
</dbReference>
<comment type="function">
    <text evidence="13">The UvrABC repair system catalyzes the recognition and processing of DNA lesions. A damage recognition complex composed of 2 UvrA and 2 UvrB subunits scans DNA for abnormalities. Upon binding of the UvrA(2)B(2) complex to a putative damaged site, the DNA wraps around one UvrB monomer. DNA wrap is dependent on ATP binding by UvrB and probably causes local melting of the DNA helix, facilitating insertion of UvrB beta-hairpin between the DNA strands. Then UvrB probes one DNA strand for the presence of a lesion. If a lesion is found the UvrA subunits dissociate and the UvrB-DNA preincision complex is formed. This complex is subsequently bound by UvrC and the second UvrB is released. If no lesion is found, the DNA wraps around the other UvrB subunit that will check the other stand for damage.</text>
</comment>
<keyword evidence="6 13" id="KW-0228">DNA excision</keyword>
<evidence type="ECO:0000259" key="17">
    <source>
        <dbReference type="PROSITE" id="PS51192"/>
    </source>
</evidence>
<dbReference type="Pfam" id="PF04851">
    <property type="entry name" value="ResIII"/>
    <property type="match status" value="1"/>
</dbReference>
<dbReference type="HAMAP" id="MF_00204">
    <property type="entry name" value="UvrB"/>
    <property type="match status" value="1"/>
</dbReference>
<dbReference type="PROSITE" id="PS50151">
    <property type="entry name" value="UVR"/>
    <property type="match status" value="1"/>
</dbReference>
<keyword evidence="10 13" id="KW-0742">SOS response</keyword>
<dbReference type="GO" id="GO:0003677">
    <property type="term" value="F:DNA binding"/>
    <property type="evidence" value="ECO:0007669"/>
    <property type="project" value="UniProtKB-UniRule"/>
</dbReference>
<evidence type="ECO:0000256" key="8">
    <source>
        <dbReference type="ARBA" id="ARBA00022881"/>
    </source>
</evidence>
<evidence type="ECO:0000256" key="7">
    <source>
        <dbReference type="ARBA" id="ARBA00022840"/>
    </source>
</evidence>
<dbReference type="Gene3D" id="3.40.50.300">
    <property type="entry name" value="P-loop containing nucleotide triphosphate hydrolases"/>
    <property type="match status" value="3"/>
</dbReference>
<accession>A0A7W8G8Q3</accession>
<dbReference type="GO" id="GO:0009381">
    <property type="term" value="F:excinuclease ABC activity"/>
    <property type="evidence" value="ECO:0007669"/>
    <property type="project" value="UniProtKB-UniRule"/>
</dbReference>
<dbReference type="Pfam" id="PF17757">
    <property type="entry name" value="UvrB_inter"/>
    <property type="match status" value="1"/>
</dbReference>
<evidence type="ECO:0000259" key="16">
    <source>
        <dbReference type="PROSITE" id="PS50151"/>
    </source>
</evidence>
<dbReference type="InterPro" id="IPR004807">
    <property type="entry name" value="UvrB"/>
</dbReference>
<dbReference type="CDD" id="cd18790">
    <property type="entry name" value="SF2_C_UvrB"/>
    <property type="match status" value="1"/>
</dbReference>
<keyword evidence="8 13" id="KW-0267">Excision nuclease</keyword>
<dbReference type="GO" id="GO:0009380">
    <property type="term" value="C:excinuclease repair complex"/>
    <property type="evidence" value="ECO:0007669"/>
    <property type="project" value="InterPro"/>
</dbReference>
<keyword evidence="7 13" id="KW-0067">ATP-binding</keyword>
<evidence type="ECO:0000256" key="14">
    <source>
        <dbReference type="RuleBase" id="RU003587"/>
    </source>
</evidence>
<dbReference type="NCBIfam" id="NF003673">
    <property type="entry name" value="PRK05298.1"/>
    <property type="match status" value="1"/>
</dbReference>
<evidence type="ECO:0000256" key="10">
    <source>
        <dbReference type="ARBA" id="ARBA00023236"/>
    </source>
</evidence>
<evidence type="ECO:0000259" key="18">
    <source>
        <dbReference type="PROSITE" id="PS51194"/>
    </source>
</evidence>
<comment type="subcellular location">
    <subcellularLocation>
        <location evidence="1 13 14">Cytoplasm</location>
    </subcellularLocation>
</comment>
<dbReference type="InterPro" id="IPR001650">
    <property type="entry name" value="Helicase_C-like"/>
</dbReference>
<sequence>MRKFQVVSPYQPSGDQGEAIEKLSAGFLKGDRFQTLKGVTGSGKTFTMAKIIEKVQRPTLIISHNKTLSAQLFREFKSFFPNNAVEYFVSYYDYYQPEAYVPARDLYIEKDASINDEIDKLRLAATYSLMERRDVIVVATVSCIYGLGMPDLYKDMRVHIEKGEILDLRKFERDLASIQYQRNDMVLDRGNFRVRGDVIEVYPPYMETDTAYRIELDFDEVARISRFNVLNRATEEELDEMQFYPAKHFVVPHETLVSATERIQKELEERVETLQAAGKMIEAERLKTRTTYDIEMMKEMGYCSGIENYSGPISGRKTGEPPATLLHYFPDDFLCLIDEAHVTVPQIGAMYEGDRSRKQNLIDFGFRLPSALDNRPLKADEFWKKMNQVIYVTATPRVEEIKQSTQVVEQIIRPTGLLDPIIDVRPSEGQMEDIYKEVKARIEKGERSLILTLTKKMAEDLTDYLLGLNLKVKYIHSEIDTFERVEILKSLRVGEIDVLIGINLLREGIDLPEVSFIAILDADKIGFLRSTTSLIQIVGRAARNENGMVVMYADNLTPAIKETVSETKRRREIQQKYNEEHGITPHTVSKAVQDILVRQQANAEEEAEIELGVLKKSANLFDPKQRKKLIDALKKQMSDYADRLEYEQAAAVRDQIQEIERTYGGK</sequence>
<keyword evidence="4 13" id="KW-0547">Nucleotide-binding</keyword>
<organism evidence="19 20">
    <name type="scientific">Treponema ruminis</name>
    <dbReference type="NCBI Taxonomy" id="744515"/>
    <lineage>
        <taxon>Bacteria</taxon>
        <taxon>Pseudomonadati</taxon>
        <taxon>Spirochaetota</taxon>
        <taxon>Spirochaetia</taxon>
        <taxon>Spirochaetales</taxon>
        <taxon>Treponemataceae</taxon>
        <taxon>Treponema</taxon>
    </lineage>
</organism>
<dbReference type="PANTHER" id="PTHR24029">
    <property type="entry name" value="UVRABC SYSTEM PROTEIN B"/>
    <property type="match status" value="1"/>
</dbReference>
<dbReference type="GO" id="GO:0009432">
    <property type="term" value="P:SOS response"/>
    <property type="evidence" value="ECO:0007669"/>
    <property type="project" value="UniProtKB-UniRule"/>
</dbReference>
<evidence type="ECO:0000256" key="11">
    <source>
        <dbReference type="ARBA" id="ARBA00026033"/>
    </source>
</evidence>
<dbReference type="InterPro" id="IPR024759">
    <property type="entry name" value="UvrB_YAD/RRR_dom"/>
</dbReference>
<dbReference type="PROSITE" id="PS51194">
    <property type="entry name" value="HELICASE_CTER"/>
    <property type="match status" value="1"/>
</dbReference>
<dbReference type="SMART" id="SM00487">
    <property type="entry name" value="DEXDc"/>
    <property type="match status" value="1"/>
</dbReference>
<dbReference type="GO" id="GO:0006289">
    <property type="term" value="P:nucleotide-excision repair"/>
    <property type="evidence" value="ECO:0007669"/>
    <property type="project" value="UniProtKB-UniRule"/>
</dbReference>
<feature type="coiled-coil region" evidence="15">
    <location>
        <begin position="257"/>
        <end position="284"/>
    </location>
</feature>
<comment type="subunit">
    <text evidence="11 13 14">Forms a heterotetramer with UvrA during the search for lesions. Interacts with UvrC in an incision complex.</text>
</comment>
<evidence type="ECO:0000256" key="5">
    <source>
        <dbReference type="ARBA" id="ARBA00022763"/>
    </source>
</evidence>
<dbReference type="SUPFAM" id="SSF46600">
    <property type="entry name" value="C-terminal UvrC-binding domain of UvrB"/>
    <property type="match status" value="1"/>
</dbReference>
<evidence type="ECO:0000256" key="13">
    <source>
        <dbReference type="HAMAP-Rule" id="MF_00204"/>
    </source>
</evidence>
<reference evidence="19 20" key="1">
    <citation type="submission" date="2020-08" db="EMBL/GenBank/DDBJ databases">
        <title>Genomic Encyclopedia of Type Strains, Phase IV (KMG-IV): sequencing the most valuable type-strain genomes for metagenomic binning, comparative biology and taxonomic classification.</title>
        <authorList>
            <person name="Goeker M."/>
        </authorList>
    </citation>
    <scope>NUCLEOTIDE SEQUENCE [LARGE SCALE GENOMIC DNA]</scope>
    <source>
        <strain evidence="19 20">DSM 103462</strain>
    </source>
</reference>
<dbReference type="Pfam" id="PF00271">
    <property type="entry name" value="Helicase_C"/>
    <property type="match status" value="1"/>
</dbReference>
<evidence type="ECO:0000313" key="19">
    <source>
        <dbReference type="EMBL" id="MBB5225915.1"/>
    </source>
</evidence>
<protein>
    <recommendedName>
        <fullName evidence="12 13">UvrABC system protein B</fullName>
        <shortName evidence="13">Protein UvrB</shortName>
    </recommendedName>
    <alternativeName>
        <fullName evidence="13">Excinuclease ABC subunit B</fullName>
    </alternativeName>
</protein>
<dbReference type="CDD" id="cd17916">
    <property type="entry name" value="DEXHc_UvrB"/>
    <property type="match status" value="1"/>
</dbReference>
<gene>
    <name evidence="13" type="primary">uvrB</name>
    <name evidence="19" type="ORF">HNP76_001283</name>
</gene>
<evidence type="ECO:0000256" key="2">
    <source>
        <dbReference type="ARBA" id="ARBA00008533"/>
    </source>
</evidence>
<dbReference type="PANTHER" id="PTHR24029:SF0">
    <property type="entry name" value="UVRABC SYSTEM PROTEIN B"/>
    <property type="match status" value="1"/>
</dbReference>
<feature type="domain" description="Helicase C-terminal" evidence="18">
    <location>
        <begin position="430"/>
        <end position="596"/>
    </location>
</feature>
<keyword evidence="9 13" id="KW-0234">DNA repair</keyword>
<dbReference type="PROSITE" id="PS51192">
    <property type="entry name" value="HELICASE_ATP_BIND_1"/>
    <property type="match status" value="1"/>
</dbReference>
<keyword evidence="3 13" id="KW-0963">Cytoplasm</keyword>
<evidence type="ECO:0000256" key="9">
    <source>
        <dbReference type="ARBA" id="ARBA00023204"/>
    </source>
</evidence>
<keyword evidence="20" id="KW-1185">Reference proteome</keyword>
<dbReference type="RefSeq" id="WP_184658683.1">
    <property type="nucleotide sequence ID" value="NZ_CP031518.1"/>
</dbReference>
<comment type="domain">
    <text evidence="13">The beta-hairpin motif is involved in DNA binding.</text>
</comment>
<dbReference type="Pfam" id="PF02151">
    <property type="entry name" value="UVR"/>
    <property type="match status" value="1"/>
</dbReference>
<feature type="short sequence motif" description="Beta-hairpin" evidence="13">
    <location>
        <begin position="91"/>
        <end position="114"/>
    </location>
</feature>
<dbReference type="InterPro" id="IPR027417">
    <property type="entry name" value="P-loop_NTPase"/>
</dbReference>
<comment type="caution">
    <text evidence="19">The sequence shown here is derived from an EMBL/GenBank/DDBJ whole genome shotgun (WGS) entry which is preliminary data.</text>
</comment>
<dbReference type="SUPFAM" id="SSF52540">
    <property type="entry name" value="P-loop containing nucleoside triphosphate hydrolases"/>
    <property type="match status" value="2"/>
</dbReference>
<feature type="domain" description="Helicase ATP-binding" evidence="17">
    <location>
        <begin position="25"/>
        <end position="149"/>
    </location>
</feature>
<keyword evidence="5 13" id="KW-0227">DNA damage</keyword>
<dbReference type="InterPro" id="IPR014001">
    <property type="entry name" value="Helicase_ATP-bd"/>
</dbReference>
<dbReference type="InterPro" id="IPR036876">
    <property type="entry name" value="UVR_dom_sf"/>
</dbReference>
<evidence type="ECO:0000256" key="12">
    <source>
        <dbReference type="ARBA" id="ARBA00029504"/>
    </source>
</evidence>
<evidence type="ECO:0000313" key="20">
    <source>
        <dbReference type="Proteomes" id="UP000518887"/>
    </source>
</evidence>
<evidence type="ECO:0000256" key="4">
    <source>
        <dbReference type="ARBA" id="ARBA00022741"/>
    </source>
</evidence>
<keyword evidence="15" id="KW-0175">Coiled coil</keyword>
<dbReference type="InterPro" id="IPR041471">
    <property type="entry name" value="UvrB_inter"/>
</dbReference>
<name>A0A7W8G8Q3_9SPIR</name>
<dbReference type="Pfam" id="PF12344">
    <property type="entry name" value="UvrB"/>
    <property type="match status" value="1"/>
</dbReference>